<protein>
    <submittedName>
        <fullName evidence="2">Hypothetical_protein</fullName>
    </submittedName>
</protein>
<dbReference type="EMBL" id="CATOUU010000974">
    <property type="protein sequence ID" value="CAI9964277.1"/>
    <property type="molecule type" value="Genomic_DNA"/>
</dbReference>
<evidence type="ECO:0000313" key="3">
    <source>
        <dbReference type="Proteomes" id="UP001642409"/>
    </source>
</evidence>
<evidence type="ECO:0000313" key="2">
    <source>
        <dbReference type="EMBL" id="CAL6083407.1"/>
    </source>
</evidence>
<organism evidence="1">
    <name type="scientific">Hexamita inflata</name>
    <dbReference type="NCBI Taxonomy" id="28002"/>
    <lineage>
        <taxon>Eukaryota</taxon>
        <taxon>Metamonada</taxon>
        <taxon>Diplomonadida</taxon>
        <taxon>Hexamitidae</taxon>
        <taxon>Hexamitinae</taxon>
        <taxon>Hexamita</taxon>
    </lineage>
</organism>
<proteinExistence type="predicted"/>
<sequence length="111" mass="12855">MPLVDTVPRGLSISTSVFKCDLVRDICRQRHSEMSIGREMQIPHNFRHLLSKIQFVGFQIGQYFCYAQITVLVNKPASEIMSLFIHPNYSLKLTQIEQTYMCQTTRVLLGF</sequence>
<gene>
    <name evidence="1" type="ORF">HINF_LOCUS51922</name>
    <name evidence="2" type="ORF">HINF_LOCUS61708</name>
</gene>
<name>A0AA86R0Y4_9EUKA</name>
<reference evidence="1" key="1">
    <citation type="submission" date="2023-06" db="EMBL/GenBank/DDBJ databases">
        <authorList>
            <person name="Kurt Z."/>
        </authorList>
    </citation>
    <scope>NUCLEOTIDE SEQUENCE</scope>
</reference>
<reference evidence="2 3" key="2">
    <citation type="submission" date="2024-07" db="EMBL/GenBank/DDBJ databases">
        <authorList>
            <person name="Akdeniz Z."/>
        </authorList>
    </citation>
    <scope>NUCLEOTIDE SEQUENCE [LARGE SCALE GENOMIC DNA]</scope>
</reference>
<evidence type="ECO:0000313" key="1">
    <source>
        <dbReference type="EMBL" id="CAI9964277.1"/>
    </source>
</evidence>
<comment type="caution">
    <text evidence="1">The sequence shown here is derived from an EMBL/GenBank/DDBJ whole genome shotgun (WGS) entry which is preliminary data.</text>
</comment>
<keyword evidence="3" id="KW-1185">Reference proteome</keyword>
<accession>A0AA86R0Y4</accession>
<dbReference type="AlphaFoldDB" id="A0AA86R0Y4"/>
<dbReference type="Proteomes" id="UP001642409">
    <property type="component" value="Unassembled WGS sequence"/>
</dbReference>
<dbReference type="EMBL" id="CAXDID020000372">
    <property type="protein sequence ID" value="CAL6083407.1"/>
    <property type="molecule type" value="Genomic_DNA"/>
</dbReference>